<keyword evidence="7 8" id="KW-0472">Membrane</keyword>
<evidence type="ECO:0000256" key="1">
    <source>
        <dbReference type="ARBA" id="ARBA00004651"/>
    </source>
</evidence>
<dbReference type="RefSeq" id="WP_090253738.1">
    <property type="nucleotide sequence ID" value="NZ_FMTL01000002.1"/>
</dbReference>
<evidence type="ECO:0000256" key="8">
    <source>
        <dbReference type="SAM" id="Phobius"/>
    </source>
</evidence>
<proteinExistence type="inferred from homology"/>
<evidence type="ECO:0000313" key="10">
    <source>
        <dbReference type="EMBL" id="SCW70386.1"/>
    </source>
</evidence>
<sequence length="368" mass="41040">MKEALHIFYLGIKEFTCLRRDYILVCFLLYTFSLDIYMPAAGSVIGVQHASIAIIDEDKTLTSRFIADSIHEPIFQNPVNIKMSDSIRLQDSGAYTFVIHIPRNFESDLIAGKKPELLINVDATAMSQAFIGAAYIQEIILESIDRQQHSSMAQPVNIVTRTLFNENLQASWFLAITQIAYNITIMGILLTGTALLREREHGTIDHLLVLPLKPREIILSKVWSNTAVIIVFTWLSIEIIVKGFLGIPLPGSIGYFLLAAVIYLFACTTIGILLATFSRSTPQFGLLAIPVVIPMLLLSGGTTPIENMPAWLQVALQFSPTTHFIELSISILLRDTDISLVMDRFLAISAIGICVFIAASYRFRRFLV</sequence>
<dbReference type="EMBL" id="FMTL01000002">
    <property type="protein sequence ID" value="SCW70386.1"/>
    <property type="molecule type" value="Genomic_DNA"/>
</dbReference>
<organism evidence="10 11">
    <name type="scientific">Pseudomonas peli</name>
    <dbReference type="NCBI Taxonomy" id="592361"/>
    <lineage>
        <taxon>Bacteria</taxon>
        <taxon>Pseudomonadati</taxon>
        <taxon>Pseudomonadota</taxon>
        <taxon>Gammaproteobacteria</taxon>
        <taxon>Pseudomonadales</taxon>
        <taxon>Pseudomonadaceae</taxon>
        <taxon>Pseudomonas</taxon>
    </lineage>
</organism>
<dbReference type="InterPro" id="IPR013525">
    <property type="entry name" value="ABC2_TM"/>
</dbReference>
<reference evidence="10 11" key="1">
    <citation type="submission" date="2016-10" db="EMBL/GenBank/DDBJ databases">
        <authorList>
            <person name="Varghese N."/>
            <person name="Submissions S."/>
        </authorList>
    </citation>
    <scope>NUCLEOTIDE SEQUENCE [LARGE SCALE GENOMIC DNA]</scope>
    <source>
        <strain evidence="10 11">DSM 17833</strain>
    </source>
</reference>
<feature type="transmembrane region" description="Helical" evidence="8">
    <location>
        <begin position="253"/>
        <end position="277"/>
    </location>
</feature>
<dbReference type="PROSITE" id="PS51012">
    <property type="entry name" value="ABC_TM2"/>
    <property type="match status" value="1"/>
</dbReference>
<dbReference type="PANTHER" id="PTHR30294:SF47">
    <property type="entry name" value="INNER MEMBRANE TRANSPORT PERMEASE YHHJ"/>
    <property type="match status" value="1"/>
</dbReference>
<keyword evidence="11" id="KW-1185">Reference proteome</keyword>
<feature type="transmembrane region" description="Helical" evidence="8">
    <location>
        <begin position="284"/>
        <end position="305"/>
    </location>
</feature>
<dbReference type="GO" id="GO:0140359">
    <property type="term" value="F:ABC-type transporter activity"/>
    <property type="evidence" value="ECO:0007669"/>
    <property type="project" value="InterPro"/>
</dbReference>
<dbReference type="AlphaFoldDB" id="A0AB37Z9M6"/>
<comment type="subcellular location">
    <subcellularLocation>
        <location evidence="1">Cell membrane</location>
        <topology evidence="1">Multi-pass membrane protein</topology>
    </subcellularLocation>
</comment>
<keyword evidence="6 8" id="KW-1133">Transmembrane helix</keyword>
<keyword evidence="5 8" id="KW-0812">Transmembrane</keyword>
<comment type="caution">
    <text evidence="10">The sequence shown here is derived from an EMBL/GenBank/DDBJ whole genome shotgun (WGS) entry which is preliminary data.</text>
</comment>
<evidence type="ECO:0000256" key="3">
    <source>
        <dbReference type="ARBA" id="ARBA00022448"/>
    </source>
</evidence>
<protein>
    <submittedName>
        <fullName evidence="10">ABC-2 type transport system permease protein</fullName>
    </submittedName>
</protein>
<name>A0AB37Z9M6_9PSED</name>
<feature type="transmembrane region" description="Helical" evidence="8">
    <location>
        <begin position="21"/>
        <end position="40"/>
    </location>
</feature>
<evidence type="ECO:0000256" key="2">
    <source>
        <dbReference type="ARBA" id="ARBA00007783"/>
    </source>
</evidence>
<evidence type="ECO:0000256" key="6">
    <source>
        <dbReference type="ARBA" id="ARBA00022989"/>
    </source>
</evidence>
<evidence type="ECO:0000256" key="7">
    <source>
        <dbReference type="ARBA" id="ARBA00023136"/>
    </source>
</evidence>
<keyword evidence="4" id="KW-1003">Cell membrane</keyword>
<evidence type="ECO:0000259" key="9">
    <source>
        <dbReference type="PROSITE" id="PS51012"/>
    </source>
</evidence>
<dbReference type="Gene3D" id="3.40.1710.10">
    <property type="entry name" value="abc type-2 transporter like domain"/>
    <property type="match status" value="1"/>
</dbReference>
<dbReference type="GO" id="GO:0005886">
    <property type="term" value="C:plasma membrane"/>
    <property type="evidence" value="ECO:0007669"/>
    <property type="project" value="UniProtKB-SubCell"/>
</dbReference>
<feature type="domain" description="ABC transmembrane type-2" evidence="9">
    <location>
        <begin position="133"/>
        <end position="366"/>
    </location>
</feature>
<gene>
    <name evidence="10" type="ORF">SAMN05216370_2960</name>
</gene>
<dbReference type="PANTHER" id="PTHR30294">
    <property type="entry name" value="MEMBRANE COMPONENT OF ABC TRANSPORTER YHHJ-RELATED"/>
    <property type="match status" value="1"/>
</dbReference>
<feature type="transmembrane region" description="Helical" evidence="8">
    <location>
        <begin position="345"/>
        <end position="363"/>
    </location>
</feature>
<dbReference type="InterPro" id="IPR051449">
    <property type="entry name" value="ABC-2_transporter_component"/>
</dbReference>
<keyword evidence="3" id="KW-0813">Transport</keyword>
<accession>A0AB37Z9M6</accession>
<feature type="transmembrane region" description="Helical" evidence="8">
    <location>
        <begin position="172"/>
        <end position="196"/>
    </location>
</feature>
<evidence type="ECO:0000313" key="11">
    <source>
        <dbReference type="Proteomes" id="UP000242418"/>
    </source>
</evidence>
<dbReference type="InterPro" id="IPR047817">
    <property type="entry name" value="ABC2_TM_bact-type"/>
</dbReference>
<comment type="similarity">
    <text evidence="2">Belongs to the ABC-2 integral membrane protein family.</text>
</comment>
<dbReference type="Proteomes" id="UP000242418">
    <property type="component" value="Unassembled WGS sequence"/>
</dbReference>
<feature type="transmembrane region" description="Helical" evidence="8">
    <location>
        <begin position="217"/>
        <end position="241"/>
    </location>
</feature>
<evidence type="ECO:0000256" key="5">
    <source>
        <dbReference type="ARBA" id="ARBA00022692"/>
    </source>
</evidence>
<dbReference type="Pfam" id="PF12698">
    <property type="entry name" value="ABC2_membrane_3"/>
    <property type="match status" value="1"/>
</dbReference>
<evidence type="ECO:0000256" key="4">
    <source>
        <dbReference type="ARBA" id="ARBA00022475"/>
    </source>
</evidence>